<accession>A0ABP6L0L9</accession>
<dbReference type="RefSeq" id="WP_344902680.1">
    <property type="nucleotide sequence ID" value="NZ_BAAAWD010000017.1"/>
</dbReference>
<feature type="region of interest" description="Disordered" evidence="1">
    <location>
        <begin position="1"/>
        <end position="22"/>
    </location>
</feature>
<dbReference type="PANTHER" id="PTHR31435:SF10">
    <property type="entry name" value="BSR4717 PROTEIN"/>
    <property type="match status" value="1"/>
</dbReference>
<evidence type="ECO:0000313" key="4">
    <source>
        <dbReference type="Proteomes" id="UP001499930"/>
    </source>
</evidence>
<dbReference type="Pfam" id="PF14542">
    <property type="entry name" value="Acetyltransf_CG"/>
    <property type="match status" value="1"/>
</dbReference>
<name>A0ABP6L0L9_9ACTN</name>
<dbReference type="PANTHER" id="PTHR31435">
    <property type="entry name" value="PROTEIN NATD1"/>
    <property type="match status" value="1"/>
</dbReference>
<evidence type="ECO:0000313" key="3">
    <source>
        <dbReference type="EMBL" id="GAA3028976.1"/>
    </source>
</evidence>
<dbReference type="SUPFAM" id="SSF55729">
    <property type="entry name" value="Acyl-CoA N-acyltransferases (Nat)"/>
    <property type="match status" value="1"/>
</dbReference>
<proteinExistence type="predicted"/>
<evidence type="ECO:0000259" key="2">
    <source>
        <dbReference type="PROSITE" id="PS51729"/>
    </source>
</evidence>
<comment type="caution">
    <text evidence="3">The sequence shown here is derived from an EMBL/GenBank/DDBJ whole genome shotgun (WGS) entry which is preliminary data.</text>
</comment>
<feature type="compositionally biased region" description="Low complexity" evidence="1">
    <location>
        <begin position="1"/>
        <end position="14"/>
    </location>
</feature>
<dbReference type="Proteomes" id="UP001499930">
    <property type="component" value="Unassembled WGS sequence"/>
</dbReference>
<protein>
    <recommendedName>
        <fullName evidence="2">N-acetyltransferase domain-containing protein</fullName>
    </recommendedName>
</protein>
<gene>
    <name evidence="3" type="ORF">GCM10017559_64370</name>
</gene>
<dbReference type="PROSITE" id="PS51729">
    <property type="entry name" value="GNAT_YJDJ"/>
    <property type="match status" value="1"/>
</dbReference>
<dbReference type="InterPro" id="IPR045057">
    <property type="entry name" value="Gcn5-rel_NAT"/>
</dbReference>
<sequence length="118" mass="12228">MAETTGPTGPTGSGVAVSDDPGASRFEITVDGTAAGFAAYRLRAGKIIFTHTEISPAFEGRGLGGRLASAALDASRASGRAVVPLCPFVAGYIRRHPAYRDLVPEGYADLVDEETTQT</sequence>
<reference evidence="4" key="1">
    <citation type="journal article" date="2019" name="Int. J. Syst. Evol. Microbiol.">
        <title>The Global Catalogue of Microorganisms (GCM) 10K type strain sequencing project: providing services to taxonomists for standard genome sequencing and annotation.</title>
        <authorList>
            <consortium name="The Broad Institute Genomics Platform"/>
            <consortium name="The Broad Institute Genome Sequencing Center for Infectious Disease"/>
            <person name="Wu L."/>
            <person name="Ma J."/>
        </authorList>
    </citation>
    <scope>NUCLEOTIDE SEQUENCE [LARGE SCALE GENOMIC DNA]</scope>
    <source>
        <strain evidence="4">JCM 3106</strain>
    </source>
</reference>
<dbReference type="Gene3D" id="3.40.630.30">
    <property type="match status" value="1"/>
</dbReference>
<organism evidence="3 4">
    <name type="scientific">Streptosporangium longisporum</name>
    <dbReference type="NCBI Taxonomy" id="46187"/>
    <lineage>
        <taxon>Bacteria</taxon>
        <taxon>Bacillati</taxon>
        <taxon>Actinomycetota</taxon>
        <taxon>Actinomycetes</taxon>
        <taxon>Streptosporangiales</taxon>
        <taxon>Streptosporangiaceae</taxon>
        <taxon>Streptosporangium</taxon>
    </lineage>
</organism>
<dbReference type="InterPro" id="IPR016181">
    <property type="entry name" value="Acyl_CoA_acyltransferase"/>
</dbReference>
<dbReference type="EMBL" id="BAAAWD010000017">
    <property type="protein sequence ID" value="GAA3028976.1"/>
    <property type="molecule type" value="Genomic_DNA"/>
</dbReference>
<keyword evidence="4" id="KW-1185">Reference proteome</keyword>
<evidence type="ECO:0000256" key="1">
    <source>
        <dbReference type="SAM" id="MobiDB-lite"/>
    </source>
</evidence>
<feature type="domain" description="N-acetyltransferase" evidence="2">
    <location>
        <begin position="18"/>
        <end position="104"/>
    </location>
</feature>
<dbReference type="InterPro" id="IPR031165">
    <property type="entry name" value="GNAT_YJDJ"/>
</dbReference>